<keyword evidence="1" id="KW-1133">Transmembrane helix</keyword>
<gene>
    <name evidence="2" type="ORF">OMO38_12320</name>
</gene>
<feature type="transmembrane region" description="Helical" evidence="1">
    <location>
        <begin position="20"/>
        <end position="53"/>
    </location>
</feature>
<organism evidence="2 3">
    <name type="scientific">Chryseobacterium kimseyorum</name>
    <dbReference type="NCBI Taxonomy" id="2984028"/>
    <lineage>
        <taxon>Bacteria</taxon>
        <taxon>Pseudomonadati</taxon>
        <taxon>Bacteroidota</taxon>
        <taxon>Flavobacteriia</taxon>
        <taxon>Flavobacteriales</taxon>
        <taxon>Weeksellaceae</taxon>
        <taxon>Chryseobacterium group</taxon>
        <taxon>Chryseobacterium</taxon>
    </lineage>
</organism>
<dbReference type="RefSeq" id="WP_264750479.1">
    <property type="nucleotide sequence ID" value="NZ_JAPDHW010000008.1"/>
</dbReference>
<sequence>MNFNNQNKGYGWKKRSDYMVSIIIFPLFGLVIIAINPLSMFALALLISIIVYVTVFRRSFVRKSFLFLLGGVYAILMFIYSLSPRIQYEEFKIIHPHWKEVEGNISKFDVCWKGGKRRKSVAKIFYQYTINNKRFKAIEDDAIENKSYSVFWVSDEGKKQYNRDLKQSVNEYIRDKNFKILTNVQTNECKIFIPLNFILLSNSSGFNILVTFLKIVLVPLLFVFVLSLITERLKRH</sequence>
<keyword evidence="1" id="KW-0472">Membrane</keyword>
<reference evidence="2" key="1">
    <citation type="submission" date="2022-10" db="EMBL/GenBank/DDBJ databases">
        <title>Chryseobacterium babae sp. nov. isolated from the gut of the beetle Oryctes rhinoceros, and Chryseobacterium kimseyorum sp. nov., isolated from a stick insect rearing cage.</title>
        <authorList>
            <person name="Shelomi M."/>
            <person name="Han C.-J."/>
            <person name="Chen W.-M."/>
            <person name="Chen H.-K."/>
            <person name="Liaw S.-J."/>
            <person name="Muhle E."/>
            <person name="Clermont D."/>
        </authorList>
    </citation>
    <scope>NUCLEOTIDE SEQUENCE</scope>
    <source>
        <strain evidence="2">09-1422</strain>
    </source>
</reference>
<protein>
    <submittedName>
        <fullName evidence="2">Uncharacterized protein</fullName>
    </submittedName>
</protein>
<comment type="caution">
    <text evidence="2">The sequence shown here is derived from an EMBL/GenBank/DDBJ whole genome shotgun (WGS) entry which is preliminary data.</text>
</comment>
<keyword evidence="3" id="KW-1185">Reference proteome</keyword>
<feature type="transmembrane region" description="Helical" evidence="1">
    <location>
        <begin position="206"/>
        <end position="229"/>
    </location>
</feature>
<evidence type="ECO:0000313" key="3">
    <source>
        <dbReference type="Proteomes" id="UP001163731"/>
    </source>
</evidence>
<feature type="transmembrane region" description="Helical" evidence="1">
    <location>
        <begin position="65"/>
        <end position="82"/>
    </location>
</feature>
<accession>A0ABT3HZR9</accession>
<evidence type="ECO:0000313" key="2">
    <source>
        <dbReference type="EMBL" id="MCW3169305.1"/>
    </source>
</evidence>
<proteinExistence type="predicted"/>
<keyword evidence="1" id="KW-0812">Transmembrane</keyword>
<dbReference type="Proteomes" id="UP001163731">
    <property type="component" value="Unassembled WGS sequence"/>
</dbReference>
<dbReference type="EMBL" id="JAPDHW010000008">
    <property type="protein sequence ID" value="MCW3169305.1"/>
    <property type="molecule type" value="Genomic_DNA"/>
</dbReference>
<evidence type="ECO:0000256" key="1">
    <source>
        <dbReference type="SAM" id="Phobius"/>
    </source>
</evidence>
<name>A0ABT3HZR9_9FLAO</name>